<name>A0A2U3EI41_PURLI</name>
<comment type="caution">
    <text evidence="1">The sequence shown here is derived from an EMBL/GenBank/DDBJ whole genome shotgun (WGS) entry which is preliminary data.</text>
</comment>
<evidence type="ECO:0000313" key="2">
    <source>
        <dbReference type="Proteomes" id="UP000245956"/>
    </source>
</evidence>
<sequence length="443" mass="47717">MAAATGAFGKQVSLRSAIYNFRDIACRLARSMAAARIAKPHLSYVGRTMLALFAKCVGTIAQKTVSGIKTRTRLNAARCPSPMLATMALAQQYCNVPLWMHREFGTILLHPPTNSLGIHRSKEWSRSALVACKWAGVASLLRLELAAMMFALELAEKLAAFWAGCLCTVVPLNWDAAAVLAALTEQGSSAIFVVVFHSYSPFRPQRPPVAEKVWWHAIAMLRDVSSALHLVPYTPPRESWRRGFDIDTSRSVFRIYDAIEARHDECEVTEAHDCDPRASDGRIPAECSEIAAHSSAPNVFIDVARRLEGPKAQNRLAIAVASIAVSLLDPSSTSGTMRFAPILAFIAAASAAGIPGIVAGKCEAGDNICRWEGIRLAVGGGSTNHGWLHSAVRVLVRITTRAIEFVVISELKGHSAPVDVLGAELLEQAVAGDSDSVHTFSGN</sequence>
<protein>
    <submittedName>
        <fullName evidence="1">Uncharacterized protein</fullName>
    </submittedName>
</protein>
<accession>A0A2U3EI41</accession>
<dbReference type="EMBL" id="LCWV01000004">
    <property type="protein sequence ID" value="PWI74166.1"/>
    <property type="molecule type" value="Genomic_DNA"/>
</dbReference>
<proteinExistence type="predicted"/>
<reference evidence="1 2" key="1">
    <citation type="journal article" date="2016" name="Front. Microbiol.">
        <title>Genome and transcriptome sequences reveal the specific parasitism of the nematophagous Purpureocillium lilacinum 36-1.</title>
        <authorList>
            <person name="Xie J."/>
            <person name="Li S."/>
            <person name="Mo C."/>
            <person name="Xiao X."/>
            <person name="Peng D."/>
            <person name="Wang G."/>
            <person name="Xiao Y."/>
        </authorList>
    </citation>
    <scope>NUCLEOTIDE SEQUENCE [LARGE SCALE GENOMIC DNA]</scope>
    <source>
        <strain evidence="1 2">36-1</strain>
    </source>
</reference>
<organism evidence="1 2">
    <name type="scientific">Purpureocillium lilacinum</name>
    <name type="common">Paecilomyces lilacinus</name>
    <dbReference type="NCBI Taxonomy" id="33203"/>
    <lineage>
        <taxon>Eukaryota</taxon>
        <taxon>Fungi</taxon>
        <taxon>Dikarya</taxon>
        <taxon>Ascomycota</taxon>
        <taxon>Pezizomycotina</taxon>
        <taxon>Sordariomycetes</taxon>
        <taxon>Hypocreomycetidae</taxon>
        <taxon>Hypocreales</taxon>
        <taxon>Ophiocordycipitaceae</taxon>
        <taxon>Purpureocillium</taxon>
    </lineage>
</organism>
<dbReference type="AlphaFoldDB" id="A0A2U3EI41"/>
<dbReference type="Proteomes" id="UP000245956">
    <property type="component" value="Unassembled WGS sequence"/>
</dbReference>
<gene>
    <name evidence="1" type="ORF">PCL_09442</name>
</gene>
<evidence type="ECO:0000313" key="1">
    <source>
        <dbReference type="EMBL" id="PWI74166.1"/>
    </source>
</evidence>